<dbReference type="AlphaFoldDB" id="A0A8J2WYN1"/>
<keyword evidence="2" id="KW-1185">Reference proteome</keyword>
<reference evidence="1" key="1">
    <citation type="submission" date="2021-11" db="EMBL/GenBank/DDBJ databases">
        <authorList>
            <consortium name="Genoscope - CEA"/>
            <person name="William W."/>
        </authorList>
    </citation>
    <scope>NUCLEOTIDE SEQUENCE</scope>
</reference>
<evidence type="ECO:0000313" key="2">
    <source>
        <dbReference type="Proteomes" id="UP000789595"/>
    </source>
</evidence>
<dbReference type="OrthoDB" id="58550at2759"/>
<sequence>MPPPAGEECQLNAKTFHKMKMTTSGLQGVVENLNNSLKVLDAEIAADAAGKHEYGKVIKALEIRRAELQARHDDNAAWSAMYDRDIGPFQSKNEKNVEGIKVYYDRAREFHGRGIKMLEAEFAYHPLFKHPGDTFNAVPFAPKKL</sequence>
<protein>
    <submittedName>
        <fullName evidence="1">Uncharacterized protein</fullName>
    </submittedName>
</protein>
<accession>A0A8J2WYN1</accession>
<evidence type="ECO:0000313" key="1">
    <source>
        <dbReference type="EMBL" id="CAH0373732.1"/>
    </source>
</evidence>
<dbReference type="EMBL" id="CAKKNE010000004">
    <property type="protein sequence ID" value="CAH0373732.1"/>
    <property type="molecule type" value="Genomic_DNA"/>
</dbReference>
<dbReference type="Proteomes" id="UP000789595">
    <property type="component" value="Unassembled WGS sequence"/>
</dbReference>
<proteinExistence type="predicted"/>
<name>A0A8J2WYN1_9STRA</name>
<organism evidence="1 2">
    <name type="scientific">Pelagomonas calceolata</name>
    <dbReference type="NCBI Taxonomy" id="35677"/>
    <lineage>
        <taxon>Eukaryota</taxon>
        <taxon>Sar</taxon>
        <taxon>Stramenopiles</taxon>
        <taxon>Ochrophyta</taxon>
        <taxon>Pelagophyceae</taxon>
        <taxon>Pelagomonadales</taxon>
        <taxon>Pelagomonadaceae</taxon>
        <taxon>Pelagomonas</taxon>
    </lineage>
</organism>
<gene>
    <name evidence="1" type="ORF">PECAL_4P09640</name>
</gene>
<comment type="caution">
    <text evidence="1">The sequence shown here is derived from an EMBL/GenBank/DDBJ whole genome shotgun (WGS) entry which is preliminary data.</text>
</comment>